<evidence type="ECO:0000256" key="1">
    <source>
        <dbReference type="SAM" id="Phobius"/>
    </source>
</evidence>
<dbReference type="Proteomes" id="UP000223913">
    <property type="component" value="Unassembled WGS sequence"/>
</dbReference>
<keyword evidence="1" id="KW-0472">Membrane</keyword>
<dbReference type="RefSeq" id="WP_099149237.1">
    <property type="nucleotide sequence ID" value="NZ_PDUD01000010.1"/>
</dbReference>
<feature type="transmembrane region" description="Helical" evidence="1">
    <location>
        <begin position="39"/>
        <end position="61"/>
    </location>
</feature>
<reference evidence="2 3" key="1">
    <citation type="submission" date="2017-10" db="EMBL/GenBank/DDBJ databases">
        <title>The draft genome sequence of Lewinella nigricans NBRC 102662.</title>
        <authorList>
            <person name="Wang K."/>
        </authorList>
    </citation>
    <scope>NUCLEOTIDE SEQUENCE [LARGE SCALE GENOMIC DNA]</scope>
    <source>
        <strain evidence="2 3">NBRC 102662</strain>
    </source>
</reference>
<gene>
    <name evidence="2" type="ORF">CRP01_06665</name>
</gene>
<protein>
    <submittedName>
        <fullName evidence="2">Uncharacterized protein</fullName>
    </submittedName>
</protein>
<keyword evidence="3" id="KW-1185">Reference proteome</keyword>
<dbReference type="EMBL" id="PDUD01000010">
    <property type="protein sequence ID" value="PHN07307.1"/>
    <property type="molecule type" value="Genomic_DNA"/>
</dbReference>
<proteinExistence type="predicted"/>
<accession>A0A2D0NFQ5</accession>
<evidence type="ECO:0000313" key="2">
    <source>
        <dbReference type="EMBL" id="PHN07307.1"/>
    </source>
</evidence>
<organism evidence="2 3">
    <name type="scientific">Flavilitoribacter nigricans (strain ATCC 23147 / DSM 23189 / NBRC 102662 / NCIMB 1420 / SS-2)</name>
    <name type="common">Lewinella nigricans</name>
    <dbReference type="NCBI Taxonomy" id="1122177"/>
    <lineage>
        <taxon>Bacteria</taxon>
        <taxon>Pseudomonadati</taxon>
        <taxon>Bacteroidota</taxon>
        <taxon>Saprospiria</taxon>
        <taxon>Saprospirales</taxon>
        <taxon>Lewinellaceae</taxon>
        <taxon>Flavilitoribacter</taxon>
    </lineage>
</organism>
<evidence type="ECO:0000313" key="3">
    <source>
        <dbReference type="Proteomes" id="UP000223913"/>
    </source>
</evidence>
<keyword evidence="1" id="KW-0812">Transmembrane</keyword>
<name>A0A2D0NFQ5_FLAN2</name>
<dbReference type="AlphaFoldDB" id="A0A2D0NFQ5"/>
<feature type="transmembrane region" description="Helical" evidence="1">
    <location>
        <begin position="12"/>
        <end position="33"/>
    </location>
</feature>
<sequence>MSTASLDQKQRLSNFALNTVWFGAAFAIVATVIQGAVSGVFPGMTLNLALIALLASAPVHFERKVILEILAERR</sequence>
<comment type="caution">
    <text evidence="2">The sequence shown here is derived from an EMBL/GenBank/DDBJ whole genome shotgun (WGS) entry which is preliminary data.</text>
</comment>
<keyword evidence="1" id="KW-1133">Transmembrane helix</keyword>